<dbReference type="PROSITE" id="PS00463">
    <property type="entry name" value="ZN2_CY6_FUNGAL_1"/>
    <property type="match status" value="1"/>
</dbReference>
<dbReference type="Pfam" id="PF00172">
    <property type="entry name" value="Zn_clus"/>
    <property type="match status" value="1"/>
</dbReference>
<comment type="caution">
    <text evidence="3">The sequence shown here is derived from an EMBL/GenBank/DDBJ whole genome shotgun (WGS) entry which is preliminary data.</text>
</comment>
<dbReference type="GO" id="GO:0008270">
    <property type="term" value="F:zinc ion binding"/>
    <property type="evidence" value="ECO:0007669"/>
    <property type="project" value="InterPro"/>
</dbReference>
<dbReference type="CDD" id="cd00067">
    <property type="entry name" value="GAL4"/>
    <property type="match status" value="1"/>
</dbReference>
<accession>A0A9P7V721</accession>
<name>A0A9P7V721_9ASCO</name>
<feature type="region of interest" description="Disordered" evidence="1">
    <location>
        <begin position="66"/>
        <end position="86"/>
    </location>
</feature>
<dbReference type="Proteomes" id="UP000790833">
    <property type="component" value="Unassembled WGS sequence"/>
</dbReference>
<evidence type="ECO:0000259" key="2">
    <source>
        <dbReference type="PROSITE" id="PS50048"/>
    </source>
</evidence>
<dbReference type="RefSeq" id="XP_043047646.1">
    <property type="nucleotide sequence ID" value="XM_043193220.1"/>
</dbReference>
<reference evidence="3" key="1">
    <citation type="submission" date="2021-03" db="EMBL/GenBank/DDBJ databases">
        <authorList>
            <person name="Palmer J.M."/>
        </authorList>
    </citation>
    <scope>NUCLEOTIDE SEQUENCE</scope>
    <source>
        <strain evidence="3">ARV_011</strain>
    </source>
</reference>
<protein>
    <recommendedName>
        <fullName evidence="2">Zn(2)-C6 fungal-type domain-containing protein</fullName>
    </recommendedName>
</protein>
<evidence type="ECO:0000256" key="1">
    <source>
        <dbReference type="SAM" id="MobiDB-lite"/>
    </source>
</evidence>
<sequence length="889" mass="104263">MSDRPKRQRRSYSCGPCKGLKVKCDMQLPCATCIKFHRADKCHELPPHPPSEEELSKINQRKLIYKNRKRKREEVDTSPSQDHNSYPMHQLHFLHRIPIQEPMVLTPQMLDPLSIPVPYNAYQIQLPTHHVVHLGPSHQQHQHQLRLRQHQQHLQAQQLQIQQHPQLQLEQHLQLQPQLHFQQPSNLHQDMTTTPYSQPYHTQPALPLSPHFANNFAVQLTASNGPSPTNPPWTTSSMQTRVDSSKDRLHFDVDLRDILLYLPKNINYFNSLMDRFTGTSTDGSSDASIIHKTARNIYLQITDSKNQKSTIENWTLDDLRTLSKLFLVLINGLNMSPESYYNSGFLKVNLHSNEATINKWLLFSKTLRDKAIQASLDTNSSKSLDELRKINIKNARFVLEWYLILKSFFHLSNRIHDNFEEFVRAFNFIRENEYAMEFLNLHNFYEKYVLHRFKMEEDSRVLAVSWFKLRMVEVEFPFLQNNGSMFLYPKICDTIVPNDQMSDIVFQRLQFDPTICSFYEFQTDIWRVYHRNNLSSKESYSFEMIELYMLCFRALNELIKCFRNASCVQEHLLKASEKNLLKTYAAQWVFTRGTLLVKLGERTYFPLLRIASYLTTQMNKFNFFLYLELEQKDRKQDSGFIDNYMLDLDIRSYNVSVMYIELMNVLIYLATLTNYLALNNGGNKKRFQLLSFLRTITYERVEKVLECVKRSKVATLGHVGFYGLCSNMIEVILKYIQHVNDFGSFSQETSSRAIMVDGVYKESKSESAAYELMKYLRTNCPKKEDWQCYIVSIFGARDSLSNYIEQLWETFTFITEKTPNGDIEIVEGLTLNVQLVEKIRNNFLGLEFDENTIKQFVSSMILEKNVIQLHSPFATAQSNTLSSFRIPNK</sequence>
<dbReference type="PROSITE" id="PS50048">
    <property type="entry name" value="ZN2_CY6_FUNGAL_2"/>
    <property type="match status" value="1"/>
</dbReference>
<dbReference type="AlphaFoldDB" id="A0A9P7V721"/>
<dbReference type="GeneID" id="66115830"/>
<dbReference type="EMBL" id="JAHMUF010000020">
    <property type="protein sequence ID" value="KAG7192095.1"/>
    <property type="molecule type" value="Genomic_DNA"/>
</dbReference>
<organism evidence="3 4">
    <name type="scientific">Scheffersomyces spartinae</name>
    <dbReference type="NCBI Taxonomy" id="45513"/>
    <lineage>
        <taxon>Eukaryota</taxon>
        <taxon>Fungi</taxon>
        <taxon>Dikarya</taxon>
        <taxon>Ascomycota</taxon>
        <taxon>Saccharomycotina</taxon>
        <taxon>Pichiomycetes</taxon>
        <taxon>Debaryomycetaceae</taxon>
        <taxon>Scheffersomyces</taxon>
    </lineage>
</organism>
<dbReference type="InterPro" id="IPR036864">
    <property type="entry name" value="Zn2-C6_fun-type_DNA-bd_sf"/>
</dbReference>
<dbReference type="GO" id="GO:0000981">
    <property type="term" value="F:DNA-binding transcription factor activity, RNA polymerase II-specific"/>
    <property type="evidence" value="ECO:0007669"/>
    <property type="project" value="InterPro"/>
</dbReference>
<keyword evidence="4" id="KW-1185">Reference proteome</keyword>
<dbReference type="InterPro" id="IPR001138">
    <property type="entry name" value="Zn2Cys6_DnaBD"/>
</dbReference>
<dbReference type="SUPFAM" id="SSF57701">
    <property type="entry name" value="Zn2/Cys6 DNA-binding domain"/>
    <property type="match status" value="1"/>
</dbReference>
<dbReference type="OrthoDB" id="1747771at2759"/>
<evidence type="ECO:0000313" key="4">
    <source>
        <dbReference type="Proteomes" id="UP000790833"/>
    </source>
</evidence>
<evidence type="ECO:0000313" key="3">
    <source>
        <dbReference type="EMBL" id="KAG7192095.1"/>
    </source>
</evidence>
<dbReference type="SMART" id="SM00066">
    <property type="entry name" value="GAL4"/>
    <property type="match status" value="1"/>
</dbReference>
<feature type="domain" description="Zn(2)-C6 fungal-type" evidence="2">
    <location>
        <begin position="13"/>
        <end position="42"/>
    </location>
</feature>
<proteinExistence type="predicted"/>
<gene>
    <name evidence="3" type="ORF">KQ657_002456</name>
</gene>
<dbReference type="Gene3D" id="4.10.240.10">
    <property type="entry name" value="Zn(2)-C6 fungal-type DNA-binding domain"/>
    <property type="match status" value="1"/>
</dbReference>